<dbReference type="OrthoDB" id="9818724at2"/>
<dbReference type="RefSeq" id="WP_114065488.1">
    <property type="nucleotide sequence ID" value="NZ_CP030850.1"/>
</dbReference>
<dbReference type="EMBL" id="CP030850">
    <property type="protein sequence ID" value="AXE16701.1"/>
    <property type="molecule type" value="Genomic_DNA"/>
</dbReference>
<dbReference type="AlphaFoldDB" id="A0A344TDI0"/>
<proteinExistence type="predicted"/>
<evidence type="ECO:0000313" key="2">
    <source>
        <dbReference type="Proteomes" id="UP000251993"/>
    </source>
</evidence>
<reference evidence="1 2" key="1">
    <citation type="submission" date="2018-07" db="EMBL/GenBank/DDBJ databases">
        <title>Genome sequencing of Runella.</title>
        <authorList>
            <person name="Baek M.-G."/>
            <person name="Yi H."/>
        </authorList>
    </citation>
    <scope>NUCLEOTIDE SEQUENCE [LARGE SCALE GENOMIC DNA]</scope>
    <source>
        <strain evidence="1 2">HYN0085</strain>
    </source>
</reference>
<dbReference type="Proteomes" id="UP000251993">
    <property type="component" value="Chromosome"/>
</dbReference>
<evidence type="ECO:0000313" key="1">
    <source>
        <dbReference type="EMBL" id="AXE16701.1"/>
    </source>
</evidence>
<organism evidence="1 2">
    <name type="scientific">Runella rosea</name>
    <dbReference type="NCBI Taxonomy" id="2259595"/>
    <lineage>
        <taxon>Bacteria</taxon>
        <taxon>Pseudomonadati</taxon>
        <taxon>Bacteroidota</taxon>
        <taxon>Cytophagia</taxon>
        <taxon>Cytophagales</taxon>
        <taxon>Spirosomataceae</taxon>
        <taxon>Runella</taxon>
    </lineage>
</organism>
<gene>
    <name evidence="1" type="ORF">DR864_02625</name>
</gene>
<sequence length="269" mass="31901">MTEELSQDKINLVNFTDKKITVKHYLNLYIRPVVDNDETEKDPNLWRHALYVRITFNRLTAKIKSATNLWCTVNELNTLSEDLQKLLDRETMFLMDHISRAYTSFMKENRPWTTMEEFDINKLLEGFKYEDYELDNMVNKLLNQSMITYLAKEFPDQDTSLLNEAIQGIHKISPLELLTYYSKTIPSLSKFKEKYADEIWTWKAHYINFKNTNTEYNRLGASILDLTLGDFKKAFIESNPTHKSLYIKIIDDIQALMSEHPYPFNFNFN</sequence>
<protein>
    <submittedName>
        <fullName evidence="1">Uncharacterized protein</fullName>
    </submittedName>
</protein>
<keyword evidence="2" id="KW-1185">Reference proteome</keyword>
<name>A0A344TDI0_9BACT</name>
<dbReference type="KEGG" id="run:DR864_02625"/>
<accession>A0A344TDI0</accession>